<keyword evidence="3" id="KW-1185">Reference proteome</keyword>
<evidence type="ECO:0000256" key="1">
    <source>
        <dbReference type="SAM" id="Coils"/>
    </source>
</evidence>
<reference evidence="2 3" key="1">
    <citation type="submission" date="2021-04" db="EMBL/GenBank/DDBJ databases">
        <authorList>
            <person name="Pira H."/>
            <person name="Risdian C."/>
            <person name="Wink J."/>
        </authorList>
    </citation>
    <scope>NUCLEOTIDE SEQUENCE [LARGE SCALE GENOMIC DNA]</scope>
    <source>
        <strain evidence="2 3">WH131</strain>
    </source>
</reference>
<dbReference type="InterPro" id="IPR021135">
    <property type="entry name" value="PEP_COase"/>
</dbReference>
<name>A0ABS6SJG4_9SPHN</name>
<dbReference type="RefSeq" id="WP_218315527.1">
    <property type="nucleotide sequence ID" value="NZ_JAGSPB010000001.1"/>
</dbReference>
<dbReference type="Pfam" id="PF00311">
    <property type="entry name" value="PEPcase"/>
    <property type="match status" value="1"/>
</dbReference>
<dbReference type="Proteomes" id="UP000699975">
    <property type="component" value="Unassembled WGS sequence"/>
</dbReference>
<dbReference type="PANTHER" id="PTHR30523:SF6">
    <property type="entry name" value="PHOSPHOENOLPYRUVATE CARBOXYLASE"/>
    <property type="match status" value="1"/>
</dbReference>
<comment type="caution">
    <text evidence="2">The sequence shown here is derived from an EMBL/GenBank/DDBJ whole genome shotgun (WGS) entry which is preliminary data.</text>
</comment>
<evidence type="ECO:0000313" key="3">
    <source>
        <dbReference type="Proteomes" id="UP000699975"/>
    </source>
</evidence>
<dbReference type="EC" id="4.1.1.31" evidence="2"/>
<dbReference type="GO" id="GO:0008964">
    <property type="term" value="F:phosphoenolpyruvate carboxylase activity"/>
    <property type="evidence" value="ECO:0007669"/>
    <property type="project" value="UniProtKB-EC"/>
</dbReference>
<dbReference type="PANTHER" id="PTHR30523">
    <property type="entry name" value="PHOSPHOENOLPYRUVATE CARBOXYLASE"/>
    <property type="match status" value="1"/>
</dbReference>
<protein>
    <submittedName>
        <fullName evidence="2">Phosphoenolpyruvate carboxylase</fullName>
        <ecNumber evidence="2">4.1.1.31</ecNumber>
    </submittedName>
</protein>
<proteinExistence type="predicted"/>
<gene>
    <name evidence="2" type="ORF">KCG45_02335</name>
</gene>
<evidence type="ECO:0000313" key="2">
    <source>
        <dbReference type="EMBL" id="MBV7265011.1"/>
    </source>
</evidence>
<organism evidence="2 3">
    <name type="scientific">Erythrobacter ani</name>
    <dbReference type="NCBI Taxonomy" id="2827235"/>
    <lineage>
        <taxon>Bacteria</taxon>
        <taxon>Pseudomonadati</taxon>
        <taxon>Pseudomonadota</taxon>
        <taxon>Alphaproteobacteria</taxon>
        <taxon>Sphingomonadales</taxon>
        <taxon>Erythrobacteraceae</taxon>
        <taxon>Erythrobacter/Porphyrobacter group</taxon>
        <taxon>Erythrobacter</taxon>
    </lineage>
</organism>
<keyword evidence="2" id="KW-0456">Lyase</keyword>
<dbReference type="EMBL" id="JAGSPB010000001">
    <property type="protein sequence ID" value="MBV7265011.1"/>
    <property type="molecule type" value="Genomic_DNA"/>
</dbReference>
<feature type="coiled-coil region" evidence="1">
    <location>
        <begin position="42"/>
        <end position="69"/>
    </location>
</feature>
<keyword evidence="1" id="KW-0175">Coiled coil</keyword>
<sequence length="929" mass="103038">MTLPLKSTADLSARLQELHARTRETPLFNPVFQLGLDLSRALEAEAINLDALEALVEELECSGLEARAKRLQRLVAPVTPQANRDALAKSLSAPKDFEDFRKQWERPRLHAVFTAHPTFLMTPVQTAAVAAAASTDAPVTRAVCTPHSQRPDITLDYEHGEVSKALANAQDARAQIVHDTLTHASQTWPEKWLDLNPLPFRFASWVGYDMDGRTDIKWYTSIRFRLSEKAERLRRFADDLARINPGHDAVETLRAGSDHAARSAEDFAGDLSEANALSQAANRLTYDHPDKLISLRTIIDQLEREARASDETEHAIALKTLTACMRADGLGMGHVHFRVNAKQLHNAIRSRLTDQPNLDLASKGAMATLRTLLAQIEPMRTNFASLAIESSTAIRQFLAMAQILEHIDADTPIRMLIAECEQPSTILAALYFARAFGIDGMVDVSPLFETESALEHGGRFLEALCAEDQYRDYVRQRGRACIQTGFSDAGRFVGQIPASLAIERLQGRFAQAMANHSLTDVAALIFNTHGESMGRGAHPGGFEERLTWPMSAWARDRFAKAEITLEPEVSFQGGDGYLFFAGPELALATLSRIACAPRHDPKAADDPFYDRTDLSLDFYRAIRADQRRHLRSATYSRAVTAFGLGLLNSTGSRVSRRQSDISADRDMNLRQIRAIPHNSILQQLGYPVNVISGIGSAADGNYEEIASLIESSPRGRQLMGLARASNELASIKTVAAHGELFNSAYWASRPYRGTEPHLSAACETLAEFLTKDDRTGVYRRLASRLRVDALKFHRLLDLLPAESRDSERENTRRMIGAAQSVRLALMQHIFLKAVSVPVFSRANDVSREDVLEMVFSLRIDDALAQMRRAFPTHFPEPGDFAMDEPADYPDASSEGYAQIGRDFIDPIERAYALMLRLSVSIANQFGAHG</sequence>
<accession>A0ABS6SJG4</accession>